<gene>
    <name evidence="1" type="ORF">M8818_000137</name>
</gene>
<dbReference type="Proteomes" id="UP001320706">
    <property type="component" value="Unassembled WGS sequence"/>
</dbReference>
<organism evidence="1 2">
    <name type="scientific">Zalaria obscura</name>
    <dbReference type="NCBI Taxonomy" id="2024903"/>
    <lineage>
        <taxon>Eukaryota</taxon>
        <taxon>Fungi</taxon>
        <taxon>Dikarya</taxon>
        <taxon>Ascomycota</taxon>
        <taxon>Pezizomycotina</taxon>
        <taxon>Dothideomycetes</taxon>
        <taxon>Dothideomycetidae</taxon>
        <taxon>Dothideales</taxon>
        <taxon>Zalariaceae</taxon>
        <taxon>Zalaria</taxon>
    </lineage>
</organism>
<protein>
    <submittedName>
        <fullName evidence="1">Uncharacterized protein</fullName>
    </submittedName>
</protein>
<reference evidence="1" key="1">
    <citation type="submission" date="2024-02" db="EMBL/GenBank/DDBJ databases">
        <title>Metagenome Assembled Genome of Zalaria obscura JY119.</title>
        <authorList>
            <person name="Vighnesh L."/>
            <person name="Jagadeeshwari U."/>
            <person name="Venkata Ramana C."/>
            <person name="Sasikala C."/>
        </authorList>
    </citation>
    <scope>NUCLEOTIDE SEQUENCE</scope>
    <source>
        <strain evidence="1">JY119</strain>
    </source>
</reference>
<keyword evidence="2" id="KW-1185">Reference proteome</keyword>
<evidence type="ECO:0000313" key="1">
    <source>
        <dbReference type="EMBL" id="KAK8221970.1"/>
    </source>
</evidence>
<accession>A0ACC3SS08</accession>
<comment type="caution">
    <text evidence="1">The sequence shown here is derived from an EMBL/GenBank/DDBJ whole genome shotgun (WGS) entry which is preliminary data.</text>
</comment>
<dbReference type="EMBL" id="JAMKPW020000001">
    <property type="protein sequence ID" value="KAK8221970.1"/>
    <property type="molecule type" value="Genomic_DNA"/>
</dbReference>
<sequence length="135" mass="14758">MPLVQSEHAARVDPAPPEVLHCLGWSDKLVSLPILSGYSTFSGQWWEHEQLPTPHHHTSLRCARRVPLADVSDSSAPIPQHDIGEVLREAAHIRSSFANAPQSHPPCIATGQGPITSLVNIIVLDTLTRSRLCII</sequence>
<proteinExistence type="predicted"/>
<evidence type="ECO:0000313" key="2">
    <source>
        <dbReference type="Proteomes" id="UP001320706"/>
    </source>
</evidence>
<name>A0ACC3SS08_9PEZI</name>